<organism evidence="2 3">
    <name type="scientific">Anolis carolinensis</name>
    <name type="common">Green anole</name>
    <name type="synonym">American chameleon</name>
    <dbReference type="NCBI Taxonomy" id="28377"/>
    <lineage>
        <taxon>Eukaryota</taxon>
        <taxon>Metazoa</taxon>
        <taxon>Chordata</taxon>
        <taxon>Craniata</taxon>
        <taxon>Vertebrata</taxon>
        <taxon>Euteleostomi</taxon>
        <taxon>Lepidosauria</taxon>
        <taxon>Squamata</taxon>
        <taxon>Bifurcata</taxon>
        <taxon>Unidentata</taxon>
        <taxon>Episquamata</taxon>
        <taxon>Toxicofera</taxon>
        <taxon>Iguania</taxon>
        <taxon>Dactyloidae</taxon>
        <taxon>Anolis</taxon>
    </lineage>
</organism>
<dbReference type="PANTHER" id="PTHR34533:SF1">
    <property type="entry name" value="COILED-COIL DOMAIN-CONTAINING PROTEIN 159"/>
    <property type="match status" value="1"/>
</dbReference>
<proteinExistence type="predicted"/>
<dbReference type="KEGG" id="acs:100553557"/>
<evidence type="ECO:0000313" key="3">
    <source>
        <dbReference type="Proteomes" id="UP000001646"/>
    </source>
</evidence>
<dbReference type="Bgee" id="ENSACAG00000016824">
    <property type="expression patterns" value="Expressed in brain and 10 other cell types or tissues"/>
</dbReference>
<reference evidence="2 3" key="1">
    <citation type="submission" date="2009-12" db="EMBL/GenBank/DDBJ databases">
        <title>The Genome Sequence of Anolis carolinensis (Green Anole Lizard).</title>
        <authorList>
            <consortium name="The Genome Sequencing Platform"/>
            <person name="Di Palma F."/>
            <person name="Alfoldi J."/>
            <person name="Heiman D."/>
            <person name="Young S."/>
            <person name="Grabherr M."/>
            <person name="Johnson J."/>
            <person name="Lander E.S."/>
            <person name="Lindblad-Toh K."/>
        </authorList>
    </citation>
    <scope>NUCLEOTIDE SEQUENCE [LARGE SCALE GENOMIC DNA]</scope>
    <source>
        <strain evidence="2 3">JBL SC #1</strain>
    </source>
</reference>
<name>A0A803TCS5_ANOCA</name>
<gene>
    <name evidence="2" type="primary">CCDC159</name>
</gene>
<dbReference type="CTD" id="126075"/>
<dbReference type="Ensembl" id="ENSACAT00000037387.1">
    <property type="protein sequence ID" value="ENSACAP00000033015.1"/>
    <property type="gene ID" value="ENSACAG00000016824.4"/>
</dbReference>
<accession>A0A803TCS5</accession>
<dbReference type="Proteomes" id="UP000001646">
    <property type="component" value="Chromosome 2"/>
</dbReference>
<dbReference type="InParanoid" id="A0A803TCS5"/>
<dbReference type="OrthoDB" id="8935875at2759"/>
<reference evidence="2" key="3">
    <citation type="submission" date="2025-09" db="UniProtKB">
        <authorList>
            <consortium name="Ensembl"/>
        </authorList>
    </citation>
    <scope>IDENTIFICATION</scope>
</reference>
<reference evidence="2" key="2">
    <citation type="submission" date="2025-08" db="UniProtKB">
        <authorList>
            <consortium name="Ensembl"/>
        </authorList>
    </citation>
    <scope>IDENTIFICATION</scope>
</reference>
<dbReference type="InterPro" id="IPR039284">
    <property type="entry name" value="CCDC159/163"/>
</dbReference>
<dbReference type="GeneTree" id="ENSGT00390000008201"/>
<feature type="compositionally biased region" description="Basic residues" evidence="1">
    <location>
        <begin position="269"/>
        <end position="283"/>
    </location>
</feature>
<dbReference type="AlphaFoldDB" id="A0A803TCS5"/>
<keyword evidence="3" id="KW-1185">Reference proteome</keyword>
<evidence type="ECO:0000313" key="2">
    <source>
        <dbReference type="Ensembl" id="ENSACAP00000033015.1"/>
    </source>
</evidence>
<sequence length="306" mass="35229">MDISLQRLRMEALEDRLLALKESARMMMPKDERSQITSPNWYLAHAASMQDLLEKADVKPSVLLTDSQMILKNELDLIKAQLHAQTKAFQALSHSITLLEQESNHQQIRIKQLEEEVQFASHSTHGETFDDLVQRRIQEVWRVMAKEVEGLQGSMVQKESSVESLSREVLESKTFLWEELEAVQAELRRIHQKLKDQEVDITRNLVSIKKMQENQIKCTKILSQLRGKNPEYPSEKNKLVSEELNDIWSAVNTLRNTVSDNMWTDKRGPSRIKGRGSRHHRKANVPGSIFSDSAVYPSCNTREQGS</sequence>
<evidence type="ECO:0000256" key="1">
    <source>
        <dbReference type="SAM" id="MobiDB-lite"/>
    </source>
</evidence>
<dbReference type="GeneID" id="100553557"/>
<dbReference type="PANTHER" id="PTHR34533">
    <property type="entry name" value="TRANSMEMBRANE PROTEIN CCDC163"/>
    <property type="match status" value="1"/>
</dbReference>
<protein>
    <submittedName>
        <fullName evidence="2">Coiled-coil domain containing 159</fullName>
    </submittedName>
</protein>
<feature type="region of interest" description="Disordered" evidence="1">
    <location>
        <begin position="260"/>
        <end position="289"/>
    </location>
</feature>